<reference evidence="5" key="1">
    <citation type="journal article" date="2019" name="Int. J. Syst. Evol. Microbiol.">
        <title>The Global Catalogue of Microorganisms (GCM) 10K type strain sequencing project: providing services to taxonomists for standard genome sequencing and annotation.</title>
        <authorList>
            <consortium name="The Broad Institute Genomics Platform"/>
            <consortium name="The Broad Institute Genome Sequencing Center for Infectious Disease"/>
            <person name="Wu L."/>
            <person name="Ma J."/>
        </authorList>
    </citation>
    <scope>NUCLEOTIDE SEQUENCE [LARGE SCALE GENOMIC DNA]</scope>
    <source>
        <strain evidence="5">JCM 13006</strain>
    </source>
</reference>
<evidence type="ECO:0000313" key="4">
    <source>
        <dbReference type="EMBL" id="GAA4830636.1"/>
    </source>
</evidence>
<feature type="compositionally biased region" description="Basic and acidic residues" evidence="2">
    <location>
        <begin position="100"/>
        <end position="113"/>
    </location>
</feature>
<keyword evidence="5" id="KW-1185">Reference proteome</keyword>
<protein>
    <recommendedName>
        <fullName evidence="3">Histidine kinase/HSP90-like ATPase domain-containing protein</fullName>
    </recommendedName>
</protein>
<proteinExistence type="predicted"/>
<keyword evidence="1" id="KW-0418">Kinase</keyword>
<dbReference type="Pfam" id="PF13581">
    <property type="entry name" value="HATPase_c_2"/>
    <property type="match status" value="1"/>
</dbReference>
<dbReference type="PANTHER" id="PTHR35526:SF3">
    <property type="entry name" value="ANTI-SIGMA-F FACTOR RSBW"/>
    <property type="match status" value="1"/>
</dbReference>
<dbReference type="InterPro" id="IPR050267">
    <property type="entry name" value="Anti-sigma-factor_SerPK"/>
</dbReference>
<dbReference type="InterPro" id="IPR036890">
    <property type="entry name" value="HATPase_C_sf"/>
</dbReference>
<name>A0ABP9D7R2_9ACTN</name>
<sequence>MRRPLAPAFHHRLPSPPRGDAAHVRRGLAFTRTALALRRPDADRAAVDDLLLVVAELLANADRHAGGPLALDLCFEPDGHGVRIEVDDPAPDPPRPRSSPAHEPHGHGLRVVDRLASAWGSTPTGSGKTVWAELPLPQAPHPTNAQALTDTDRT</sequence>
<comment type="caution">
    <text evidence="4">The sequence shown here is derived from an EMBL/GenBank/DDBJ whole genome shotgun (WGS) entry which is preliminary data.</text>
</comment>
<accession>A0ABP9D7R2</accession>
<dbReference type="Proteomes" id="UP001501752">
    <property type="component" value="Unassembled WGS sequence"/>
</dbReference>
<dbReference type="RefSeq" id="WP_345694709.1">
    <property type="nucleotide sequence ID" value="NZ_BAABIS010000001.1"/>
</dbReference>
<dbReference type="CDD" id="cd16936">
    <property type="entry name" value="HATPase_RsbW-like"/>
    <property type="match status" value="1"/>
</dbReference>
<evidence type="ECO:0000256" key="1">
    <source>
        <dbReference type="ARBA" id="ARBA00022527"/>
    </source>
</evidence>
<evidence type="ECO:0000259" key="3">
    <source>
        <dbReference type="Pfam" id="PF13581"/>
    </source>
</evidence>
<gene>
    <name evidence="4" type="ORF">GCM10023235_00820</name>
</gene>
<dbReference type="PANTHER" id="PTHR35526">
    <property type="entry name" value="ANTI-SIGMA-F FACTOR RSBW-RELATED"/>
    <property type="match status" value="1"/>
</dbReference>
<feature type="domain" description="Histidine kinase/HSP90-like ATPase" evidence="3">
    <location>
        <begin position="20"/>
        <end position="132"/>
    </location>
</feature>
<feature type="region of interest" description="Disordered" evidence="2">
    <location>
        <begin position="1"/>
        <end position="21"/>
    </location>
</feature>
<dbReference type="EMBL" id="BAABIS010000001">
    <property type="protein sequence ID" value="GAA4830636.1"/>
    <property type="molecule type" value="Genomic_DNA"/>
</dbReference>
<feature type="compositionally biased region" description="Polar residues" evidence="2">
    <location>
        <begin position="141"/>
        <end position="154"/>
    </location>
</feature>
<keyword evidence="1" id="KW-0808">Transferase</keyword>
<evidence type="ECO:0000313" key="5">
    <source>
        <dbReference type="Proteomes" id="UP001501752"/>
    </source>
</evidence>
<evidence type="ECO:0000256" key="2">
    <source>
        <dbReference type="SAM" id="MobiDB-lite"/>
    </source>
</evidence>
<feature type="region of interest" description="Disordered" evidence="2">
    <location>
        <begin position="81"/>
        <end position="154"/>
    </location>
</feature>
<dbReference type="SUPFAM" id="SSF55874">
    <property type="entry name" value="ATPase domain of HSP90 chaperone/DNA topoisomerase II/histidine kinase"/>
    <property type="match status" value="1"/>
</dbReference>
<dbReference type="Gene3D" id="3.30.565.10">
    <property type="entry name" value="Histidine kinase-like ATPase, C-terminal domain"/>
    <property type="match status" value="1"/>
</dbReference>
<dbReference type="InterPro" id="IPR003594">
    <property type="entry name" value="HATPase_dom"/>
</dbReference>
<organism evidence="4 5">
    <name type="scientific">Kitasatospora terrestris</name>
    <dbReference type="NCBI Taxonomy" id="258051"/>
    <lineage>
        <taxon>Bacteria</taxon>
        <taxon>Bacillati</taxon>
        <taxon>Actinomycetota</taxon>
        <taxon>Actinomycetes</taxon>
        <taxon>Kitasatosporales</taxon>
        <taxon>Streptomycetaceae</taxon>
        <taxon>Kitasatospora</taxon>
    </lineage>
</organism>
<keyword evidence="1" id="KW-0723">Serine/threonine-protein kinase</keyword>
<feature type="compositionally biased region" description="Basic residues" evidence="2">
    <location>
        <begin position="1"/>
        <end position="13"/>
    </location>
</feature>